<gene>
    <name evidence="2" type="ORF">AMURIS_03566</name>
</gene>
<dbReference type="AlphaFoldDB" id="A0A2K4ZK61"/>
<dbReference type="EMBL" id="OFSM01000019">
    <property type="protein sequence ID" value="SOY30835.1"/>
    <property type="molecule type" value="Genomic_DNA"/>
</dbReference>
<evidence type="ECO:0000313" key="2">
    <source>
        <dbReference type="EMBL" id="SOY30835.1"/>
    </source>
</evidence>
<dbReference type="OrthoDB" id="2045508at2"/>
<proteinExistence type="predicted"/>
<dbReference type="RefSeq" id="WP_103240844.1">
    <property type="nucleotide sequence ID" value="NZ_JANJZD010000019.1"/>
</dbReference>
<dbReference type="Proteomes" id="UP000236311">
    <property type="component" value="Unassembled WGS sequence"/>
</dbReference>
<accession>A0A2K4ZK61</accession>
<name>A0A2K4ZK61_9FIRM</name>
<evidence type="ECO:0000259" key="1">
    <source>
        <dbReference type="Pfam" id="PF14300"/>
    </source>
</evidence>
<sequence>MQWIDGSKIDFKQYTGEALCEKLSLEMWKCCKMEQWSSWVDFIQVAYFIIAFDTELTMEGIFTFLENSIGHYAPNIIQAFRAIGDSHDADILKEICRLAPPDVMRGEFLSGDAQEYDITTFDDNHELSEEAETRITELSNQLYLRSGIDIWSLLFAYLDEQIKKL</sequence>
<dbReference type="Gene3D" id="1.20.1420.60">
    <property type="match status" value="1"/>
</dbReference>
<evidence type="ECO:0000313" key="3">
    <source>
        <dbReference type="Proteomes" id="UP000236311"/>
    </source>
</evidence>
<dbReference type="Pfam" id="PF14300">
    <property type="entry name" value="DMP19"/>
    <property type="match status" value="1"/>
</dbReference>
<organism evidence="2 3">
    <name type="scientific">Acetatifactor muris</name>
    <dbReference type="NCBI Taxonomy" id="879566"/>
    <lineage>
        <taxon>Bacteria</taxon>
        <taxon>Bacillati</taxon>
        <taxon>Bacillota</taxon>
        <taxon>Clostridia</taxon>
        <taxon>Lachnospirales</taxon>
        <taxon>Lachnospiraceae</taxon>
        <taxon>Acetatifactor</taxon>
    </lineage>
</organism>
<dbReference type="InterPro" id="IPR025402">
    <property type="entry name" value="DMP19_C"/>
</dbReference>
<reference evidence="2 3" key="1">
    <citation type="submission" date="2018-01" db="EMBL/GenBank/DDBJ databases">
        <authorList>
            <person name="Gaut B.S."/>
            <person name="Morton B.R."/>
            <person name="Clegg M.T."/>
            <person name="Duvall M.R."/>
        </authorList>
    </citation>
    <scope>NUCLEOTIDE SEQUENCE [LARGE SCALE GENOMIC DNA]</scope>
    <source>
        <strain evidence="2">GP69</strain>
    </source>
</reference>
<protein>
    <recommendedName>
        <fullName evidence="1">DNA mimic protein DMP19 C-terminal domain-containing protein</fullName>
    </recommendedName>
</protein>
<keyword evidence="3" id="KW-1185">Reference proteome</keyword>
<feature type="domain" description="DNA mimic protein DMP19 C-terminal" evidence="1">
    <location>
        <begin position="44"/>
        <end position="160"/>
    </location>
</feature>